<sequence length="152" mass="18242">MNVSGLDDVKMEVQKLRERYGMYTVFHIPNLDPVTYKVVKKDGKDMKSELKTNYDERTLRKIFLKCVEDVREDFPCYIVYDFVFYDKDLWRNTFCFISYIPDTLNIKKKVVYSTNALRLIEALDIPLHISFTKMDELTYDEVKERCSKFRSK</sequence>
<dbReference type="RefSeq" id="XP_024331697.1">
    <property type="nucleotide sequence ID" value="XM_024476631.1"/>
</dbReference>
<dbReference type="InterPro" id="IPR029006">
    <property type="entry name" value="ADF-H/Gelsolin-like_dom_sf"/>
</dbReference>
<feature type="domain" description="ADF-H" evidence="1">
    <location>
        <begin position="1"/>
        <end position="147"/>
    </location>
</feature>
<gene>
    <name evidence="2" type="ORF">AAJ76_900083756</name>
</gene>
<evidence type="ECO:0000259" key="1">
    <source>
        <dbReference type="PROSITE" id="PS51263"/>
    </source>
</evidence>
<dbReference type="InterPro" id="IPR002108">
    <property type="entry name" value="ADF-H"/>
</dbReference>
<dbReference type="SUPFAM" id="SSF55753">
    <property type="entry name" value="Actin depolymerizing proteins"/>
    <property type="match status" value="1"/>
</dbReference>
<dbReference type="CDD" id="cd00013">
    <property type="entry name" value="ADF_gelsolin"/>
    <property type="match status" value="1"/>
</dbReference>
<dbReference type="VEuPathDB" id="MicrosporidiaDB:G9O61_00g004680"/>
<evidence type="ECO:0000313" key="2">
    <source>
        <dbReference type="EMBL" id="KKO75955.1"/>
    </source>
</evidence>
<name>A0A0F9WH57_9MICR</name>
<dbReference type="VEuPathDB" id="MicrosporidiaDB:NCER_100589"/>
<dbReference type="GO" id="GO:0003779">
    <property type="term" value="F:actin binding"/>
    <property type="evidence" value="ECO:0007669"/>
    <property type="project" value="InterPro"/>
</dbReference>
<dbReference type="OMA" id="STYVIFH"/>
<dbReference type="Proteomes" id="UP000034350">
    <property type="component" value="Unassembled WGS sequence"/>
</dbReference>
<organism evidence="2 3">
    <name type="scientific">Vairimorpha ceranae</name>
    <dbReference type="NCBI Taxonomy" id="40302"/>
    <lineage>
        <taxon>Eukaryota</taxon>
        <taxon>Fungi</taxon>
        <taxon>Fungi incertae sedis</taxon>
        <taxon>Microsporidia</taxon>
        <taxon>Nosematidae</taxon>
        <taxon>Vairimorpha</taxon>
    </lineage>
</organism>
<keyword evidence="3" id="KW-1185">Reference proteome</keyword>
<protein>
    <submittedName>
        <fullName evidence="2">Adf actin-binding protein</fullName>
    </submittedName>
</protein>
<dbReference type="Pfam" id="PF00241">
    <property type="entry name" value="Cofilin_ADF"/>
    <property type="match status" value="1"/>
</dbReference>
<evidence type="ECO:0000313" key="3">
    <source>
        <dbReference type="Proteomes" id="UP000034350"/>
    </source>
</evidence>
<dbReference type="Gene3D" id="3.40.20.10">
    <property type="entry name" value="Severin"/>
    <property type="match status" value="1"/>
</dbReference>
<dbReference type="SMART" id="SM00102">
    <property type="entry name" value="ADF"/>
    <property type="match status" value="1"/>
</dbReference>
<dbReference type="AlphaFoldDB" id="A0A0F9WH57"/>
<dbReference type="PROSITE" id="PS51263">
    <property type="entry name" value="ADF_H"/>
    <property type="match status" value="1"/>
</dbReference>
<dbReference type="OrthoDB" id="10249245at2759"/>
<reference evidence="2 3" key="1">
    <citation type="journal article" date="2015" name="Environ. Microbiol.">
        <title>Genome analyses suggest the presence of polyploidy and recent human-driven expansions in eight global populations of the honeybee pathogen Nosema ceranae.</title>
        <authorList>
            <person name="Pelin A."/>
            <person name="Selman M."/>
            <person name="Aris-Brosou S."/>
            <person name="Farinelli L."/>
            <person name="Corradi N."/>
        </authorList>
    </citation>
    <scope>NUCLEOTIDE SEQUENCE [LARGE SCALE GENOMIC DNA]</scope>
    <source>
        <strain evidence="2 3">PA08 1199</strain>
    </source>
</reference>
<accession>A0A0F9WH57</accession>
<comment type="caution">
    <text evidence="2">The sequence shown here is derived from an EMBL/GenBank/DDBJ whole genome shotgun (WGS) entry which is preliminary data.</text>
</comment>
<dbReference type="EMBL" id="JPQZ01000009">
    <property type="protein sequence ID" value="KKO75955.1"/>
    <property type="molecule type" value="Genomic_DNA"/>
</dbReference>
<dbReference type="VEuPathDB" id="MicrosporidiaDB:AAJ76_900083756"/>
<proteinExistence type="predicted"/>
<dbReference type="GeneID" id="36321587"/>